<evidence type="ECO:0000313" key="8">
    <source>
        <dbReference type="Proteomes" id="UP000295500"/>
    </source>
</evidence>
<keyword evidence="2" id="KW-0548">Nucleotidyltransferase</keyword>
<dbReference type="Pfam" id="PF22912">
    <property type="entry name" value="zf-DPOE"/>
    <property type="match status" value="1"/>
</dbReference>
<evidence type="ECO:0000256" key="1">
    <source>
        <dbReference type="ARBA" id="ARBA00022679"/>
    </source>
</evidence>
<dbReference type="GO" id="GO:0006260">
    <property type="term" value="P:DNA replication"/>
    <property type="evidence" value="ECO:0007669"/>
    <property type="project" value="UniProtKB-KW"/>
</dbReference>
<comment type="caution">
    <text evidence="7">The sequence shown here is derived from an EMBL/GenBank/DDBJ whole genome shotgun (WGS) entry which is preliminary data.</text>
</comment>
<name>A0A4R6QEF3_9FIRM</name>
<dbReference type="RefSeq" id="WP_133527529.1">
    <property type="nucleotide sequence ID" value="NZ_SNXO01000002.1"/>
</dbReference>
<evidence type="ECO:0000313" key="7">
    <source>
        <dbReference type="EMBL" id="TDP59829.1"/>
    </source>
</evidence>
<protein>
    <recommendedName>
        <fullName evidence="6">DNA polymerase-epsilon zinc finger domain-containing protein</fullName>
    </recommendedName>
</protein>
<feature type="domain" description="DNA polymerase-epsilon zinc finger" evidence="6">
    <location>
        <begin position="4"/>
        <end position="25"/>
    </location>
</feature>
<dbReference type="OrthoDB" id="9939513at2"/>
<evidence type="ECO:0000256" key="5">
    <source>
        <dbReference type="ARBA" id="ARBA00023125"/>
    </source>
</evidence>
<keyword evidence="3" id="KW-0235">DNA replication</keyword>
<sequence>MKAYQCSRCRQLEADDFEDKCFCSAGIDMRPQYRYKGLADECKAEFQPLDEGKIWHEKFRWEK</sequence>
<dbReference type="EMBL" id="SNXO01000002">
    <property type="protein sequence ID" value="TDP59829.1"/>
    <property type="molecule type" value="Genomic_DNA"/>
</dbReference>
<keyword evidence="8" id="KW-1185">Reference proteome</keyword>
<dbReference type="AlphaFoldDB" id="A0A4R6QEF3"/>
<keyword evidence="5" id="KW-0238">DNA-binding</keyword>
<keyword evidence="4" id="KW-0239">DNA-directed DNA polymerase</keyword>
<organism evidence="7 8">
    <name type="scientific">Aminicella lysinilytica</name>
    <dbReference type="NCBI Taxonomy" id="433323"/>
    <lineage>
        <taxon>Bacteria</taxon>
        <taxon>Bacillati</taxon>
        <taxon>Bacillota</taxon>
        <taxon>Clostridia</taxon>
        <taxon>Peptostreptococcales</taxon>
        <taxon>Anaerovoracaceae</taxon>
        <taxon>Aminicella</taxon>
    </lineage>
</organism>
<gene>
    <name evidence="7" type="ORF">EV211_10271</name>
</gene>
<keyword evidence="1" id="KW-0808">Transferase</keyword>
<reference evidence="7 8" key="1">
    <citation type="submission" date="2019-03" db="EMBL/GenBank/DDBJ databases">
        <title>Genomic Encyclopedia of Type Strains, Phase IV (KMG-IV): sequencing the most valuable type-strain genomes for metagenomic binning, comparative biology and taxonomic classification.</title>
        <authorList>
            <person name="Goeker M."/>
        </authorList>
    </citation>
    <scope>NUCLEOTIDE SEQUENCE [LARGE SCALE GENOMIC DNA]</scope>
    <source>
        <strain evidence="7 8">DSM 28287</strain>
    </source>
</reference>
<evidence type="ECO:0000256" key="2">
    <source>
        <dbReference type="ARBA" id="ARBA00022695"/>
    </source>
</evidence>
<dbReference type="GO" id="GO:0003677">
    <property type="term" value="F:DNA binding"/>
    <property type="evidence" value="ECO:0007669"/>
    <property type="project" value="UniProtKB-KW"/>
</dbReference>
<evidence type="ECO:0000259" key="6">
    <source>
        <dbReference type="Pfam" id="PF22912"/>
    </source>
</evidence>
<dbReference type="InterPro" id="IPR054475">
    <property type="entry name" value="Znf-DPOE"/>
</dbReference>
<evidence type="ECO:0000256" key="4">
    <source>
        <dbReference type="ARBA" id="ARBA00022932"/>
    </source>
</evidence>
<accession>A0A4R6QEF3</accession>
<proteinExistence type="predicted"/>
<evidence type="ECO:0000256" key="3">
    <source>
        <dbReference type="ARBA" id="ARBA00022705"/>
    </source>
</evidence>
<dbReference type="Proteomes" id="UP000295500">
    <property type="component" value="Unassembled WGS sequence"/>
</dbReference>
<dbReference type="GO" id="GO:0003887">
    <property type="term" value="F:DNA-directed DNA polymerase activity"/>
    <property type="evidence" value="ECO:0007669"/>
    <property type="project" value="UniProtKB-KW"/>
</dbReference>